<accession>B4VGZ9</accession>
<dbReference type="EMBL" id="DS989841">
    <property type="protein sequence ID" value="EDX78441.1"/>
    <property type="molecule type" value="Genomic_DNA"/>
</dbReference>
<protein>
    <recommendedName>
        <fullName evidence="4">Phosphate-binding protein</fullName>
    </recommendedName>
</protein>
<feature type="chain" id="PRO_5027133828" description="Phosphate-binding protein" evidence="4">
    <location>
        <begin position="34"/>
        <end position="342"/>
    </location>
</feature>
<reference evidence="6 7" key="1">
    <citation type="submission" date="2008-07" db="EMBL/GenBank/DDBJ databases">
        <authorList>
            <person name="Tandeau de Marsac N."/>
            <person name="Ferriera S."/>
            <person name="Johnson J."/>
            <person name="Kravitz S."/>
            <person name="Beeson K."/>
            <person name="Sutton G."/>
            <person name="Rogers Y.-H."/>
            <person name="Friedman R."/>
            <person name="Frazier M."/>
            <person name="Venter J.C."/>
        </authorList>
    </citation>
    <scope>NUCLEOTIDE SEQUENCE [LARGE SCALE GENOMIC DNA]</scope>
    <source>
        <strain evidence="6 7">PCC 7420</strain>
    </source>
</reference>
<comment type="function">
    <text evidence="4">Involved in the system for phosphate transport across the cytoplasmic membrane.</text>
</comment>
<dbReference type="STRING" id="118168.MC7420_7094"/>
<proteinExistence type="inferred from homology"/>
<evidence type="ECO:0000256" key="4">
    <source>
        <dbReference type="RuleBase" id="RU367119"/>
    </source>
</evidence>
<keyword evidence="3 4" id="KW-0732">Signal</keyword>
<feature type="domain" description="PBP" evidence="5">
    <location>
        <begin position="34"/>
        <end position="286"/>
    </location>
</feature>
<dbReference type="CDD" id="cd13654">
    <property type="entry name" value="PBP2_phosphate_like_2"/>
    <property type="match status" value="1"/>
</dbReference>
<dbReference type="InterPro" id="IPR024370">
    <property type="entry name" value="PBP_domain"/>
</dbReference>
<gene>
    <name evidence="6" type="ORF">MC7420_7094</name>
</gene>
<evidence type="ECO:0000313" key="7">
    <source>
        <dbReference type="Proteomes" id="UP000003835"/>
    </source>
</evidence>
<dbReference type="SUPFAM" id="SSF53850">
    <property type="entry name" value="Periplasmic binding protein-like II"/>
    <property type="match status" value="1"/>
</dbReference>
<dbReference type="Pfam" id="PF12849">
    <property type="entry name" value="PBP_like_2"/>
    <property type="match status" value="1"/>
</dbReference>
<keyword evidence="2 4" id="KW-0813">Transport</keyword>
<evidence type="ECO:0000256" key="3">
    <source>
        <dbReference type="ARBA" id="ARBA00022729"/>
    </source>
</evidence>
<dbReference type="GO" id="GO:0042301">
    <property type="term" value="F:phosphate ion binding"/>
    <property type="evidence" value="ECO:0007669"/>
    <property type="project" value="UniProtKB-UniRule"/>
</dbReference>
<organism evidence="6 7">
    <name type="scientific">Coleofasciculus chthonoplastes PCC 7420</name>
    <dbReference type="NCBI Taxonomy" id="118168"/>
    <lineage>
        <taxon>Bacteria</taxon>
        <taxon>Bacillati</taxon>
        <taxon>Cyanobacteriota</taxon>
        <taxon>Cyanophyceae</taxon>
        <taxon>Coleofasciculales</taxon>
        <taxon>Coleofasciculaceae</taxon>
        <taxon>Coleofasciculus</taxon>
    </lineage>
</organism>
<dbReference type="PANTHER" id="PTHR30570">
    <property type="entry name" value="PERIPLASMIC PHOSPHATE BINDING COMPONENT OF PHOSPHATE ABC TRANSPORTER"/>
    <property type="match status" value="1"/>
</dbReference>
<evidence type="ECO:0000259" key="5">
    <source>
        <dbReference type="Pfam" id="PF12849"/>
    </source>
</evidence>
<dbReference type="NCBIfam" id="TIGR02136">
    <property type="entry name" value="ptsS_2"/>
    <property type="match status" value="1"/>
</dbReference>
<dbReference type="GO" id="GO:0006817">
    <property type="term" value="P:phosphate ion transport"/>
    <property type="evidence" value="ECO:0007669"/>
    <property type="project" value="UniProtKB-UniRule"/>
</dbReference>
<dbReference type="RefSeq" id="WP_006097916.1">
    <property type="nucleotide sequence ID" value="NZ_DS989841.1"/>
</dbReference>
<dbReference type="HOGENOM" id="CLU_026228_1_0_3"/>
<dbReference type="InterPro" id="IPR011862">
    <property type="entry name" value="Phos-bd"/>
</dbReference>
<dbReference type="AlphaFoldDB" id="B4VGZ9"/>
<sequence length="342" mass="37297">MKVIPKPKILPWTKLALIATATALLGACSQVQSQSPQPIKIDGSSTVYPITKTVAETFNAMTKAPVNVTVGFSGTGGGFKKFCAGETDINDASRPIQTDEMAACKQAGVAYIELPVAFDAITVVVNPENDWVDRLTVAELQKIWEPEAQRQITQWNQVRESFPQKPLNLYGPGTDSGTFDYFTEAIVGEAGSSRSDYTASEDDEILAQGVNQDPNALGYFGLAYYEAIPDKLKAIAVDSGKGAVFPSRQTVENAEYQPLTRPLFIYVNAAAAQKNPALAEFVAFYLENAPEIVSSVGYIPLPEEGYHLANVHFFQHKVGTVFDGKVEFNLTLGELLRKQKKF</sequence>
<keyword evidence="4" id="KW-0592">Phosphate transport</keyword>
<dbReference type="PROSITE" id="PS51257">
    <property type="entry name" value="PROKAR_LIPOPROTEIN"/>
    <property type="match status" value="1"/>
</dbReference>
<comment type="similarity">
    <text evidence="1 4">Belongs to the PstS family.</text>
</comment>
<evidence type="ECO:0000256" key="1">
    <source>
        <dbReference type="ARBA" id="ARBA00008725"/>
    </source>
</evidence>
<feature type="signal peptide" evidence="4">
    <location>
        <begin position="1"/>
        <end position="33"/>
    </location>
</feature>
<dbReference type="InterPro" id="IPR050811">
    <property type="entry name" value="Phosphate_ABC_transporter"/>
</dbReference>
<dbReference type="eggNOG" id="COG0226">
    <property type="taxonomic scope" value="Bacteria"/>
</dbReference>
<dbReference type="OrthoDB" id="9790048at2"/>
<evidence type="ECO:0000313" key="6">
    <source>
        <dbReference type="EMBL" id="EDX78441.1"/>
    </source>
</evidence>
<dbReference type="Proteomes" id="UP000003835">
    <property type="component" value="Unassembled WGS sequence"/>
</dbReference>
<name>B4VGZ9_9CYAN</name>
<dbReference type="PANTHER" id="PTHR30570:SF1">
    <property type="entry name" value="PHOSPHATE-BINDING PROTEIN PSTS"/>
    <property type="match status" value="1"/>
</dbReference>
<dbReference type="Gene3D" id="3.40.190.10">
    <property type="entry name" value="Periplasmic binding protein-like II"/>
    <property type="match status" value="2"/>
</dbReference>
<keyword evidence="7" id="KW-1185">Reference proteome</keyword>
<dbReference type="FunFam" id="3.40.190.10:FF:000156">
    <property type="entry name" value="Phosphate ABC transporter, phosphate-binding protein"/>
    <property type="match status" value="1"/>
</dbReference>
<evidence type="ECO:0000256" key="2">
    <source>
        <dbReference type="ARBA" id="ARBA00022448"/>
    </source>
</evidence>